<dbReference type="OrthoDB" id="6379at2157"/>
<keyword evidence="3 4" id="KW-0687">Ribonucleoprotein</keyword>
<dbReference type="PANTHER" id="PTHR11524">
    <property type="entry name" value="60S RIBOSOMAL PROTEIN L7"/>
    <property type="match status" value="1"/>
</dbReference>
<dbReference type="SUPFAM" id="SSF55129">
    <property type="entry name" value="Ribosomal protein L30p/L7e"/>
    <property type="match status" value="1"/>
</dbReference>
<evidence type="ECO:0000256" key="2">
    <source>
        <dbReference type="ARBA" id="ARBA00022980"/>
    </source>
</evidence>
<dbReference type="Proteomes" id="UP000319894">
    <property type="component" value="Unassembled WGS sequence"/>
</dbReference>
<dbReference type="GO" id="GO:0006412">
    <property type="term" value="P:translation"/>
    <property type="evidence" value="ECO:0007669"/>
    <property type="project" value="UniProtKB-UniRule"/>
</dbReference>
<evidence type="ECO:0000256" key="4">
    <source>
        <dbReference type="HAMAP-Rule" id="MF_01371"/>
    </source>
</evidence>
<accession>A0A554NF12</accession>
<protein>
    <recommendedName>
        <fullName evidence="4">Large ribosomal subunit protein uL30</fullName>
    </recommendedName>
</protein>
<dbReference type="Gene3D" id="1.10.15.30">
    <property type="match status" value="1"/>
</dbReference>
<dbReference type="InParanoid" id="A0A554NF12"/>
<sequence>MRALVQLRGEVNQGQGVRDTLGMLNLHRVNHATLVPETETYTGMVNKVNDWVAHGEPSTETVEALVRRRGEPAEGDADIDDEWVAEHTDYDDVAALAEALAAEETKLQDEGLSPTLRLHPPRGGHDGIKHPVTEGGVLGKQSTEEIDRLLEAMR</sequence>
<dbReference type="NCBIfam" id="NF004711">
    <property type="entry name" value="PRK06049.1"/>
    <property type="match status" value="1"/>
</dbReference>
<dbReference type="RefSeq" id="WP_144260446.1">
    <property type="nucleotide sequence ID" value="NZ_QMDX01000001.1"/>
</dbReference>
<keyword evidence="7" id="KW-1185">Reference proteome</keyword>
<feature type="domain" description="Large ribosomal subunit protein uL30-like ferredoxin-like fold" evidence="5">
    <location>
        <begin position="5"/>
        <end position="52"/>
    </location>
</feature>
<comment type="subunit">
    <text evidence="4">Part of the 50S ribosomal subunit.</text>
</comment>
<dbReference type="PANTHER" id="PTHR11524:SF16">
    <property type="entry name" value="LARGE RIBOSOMAL SUBUNIT PROTEIN UL30"/>
    <property type="match status" value="1"/>
</dbReference>
<dbReference type="GO" id="GO:0022625">
    <property type="term" value="C:cytosolic large ribosomal subunit"/>
    <property type="evidence" value="ECO:0007669"/>
    <property type="project" value="UniProtKB-UniRule"/>
</dbReference>
<dbReference type="EMBL" id="QMDX01000001">
    <property type="protein sequence ID" value="TSD15971.1"/>
    <property type="molecule type" value="Genomic_DNA"/>
</dbReference>
<dbReference type="Pfam" id="PF00327">
    <property type="entry name" value="Ribosomal_L30"/>
    <property type="match status" value="1"/>
</dbReference>
<organism evidence="6 7">
    <name type="scientific">Haloglomus irregulare</name>
    <dbReference type="NCBI Taxonomy" id="2234134"/>
    <lineage>
        <taxon>Archaea</taxon>
        <taxon>Methanobacteriati</taxon>
        <taxon>Methanobacteriota</taxon>
        <taxon>Stenosarchaea group</taxon>
        <taxon>Halobacteria</taxon>
        <taxon>Halobacteriales</taxon>
        <taxon>Natronomonadaceae</taxon>
        <taxon>Haloglomus</taxon>
    </lineage>
</organism>
<reference evidence="6 7" key="1">
    <citation type="submission" date="2018-06" db="EMBL/GenBank/DDBJ databases">
        <title>Natronomonas sp. F16-60 a new haloarchaeon isolated from a solar saltern of Isla Cristina, Huelva, Spain.</title>
        <authorList>
            <person name="Duran-Viseras A."/>
            <person name="Sanchez-Porro C."/>
            <person name="Ventosa A."/>
        </authorList>
    </citation>
    <scope>NUCLEOTIDE SEQUENCE [LARGE SCALE GENOMIC DNA]</scope>
    <source>
        <strain evidence="6 7">F16-60</strain>
    </source>
</reference>
<evidence type="ECO:0000256" key="1">
    <source>
        <dbReference type="ARBA" id="ARBA00007594"/>
    </source>
</evidence>
<dbReference type="InterPro" id="IPR016082">
    <property type="entry name" value="Ribosomal_uL30_ferredoxin-like"/>
</dbReference>
<evidence type="ECO:0000256" key="3">
    <source>
        <dbReference type="ARBA" id="ARBA00023274"/>
    </source>
</evidence>
<dbReference type="GO" id="GO:0003735">
    <property type="term" value="F:structural constituent of ribosome"/>
    <property type="evidence" value="ECO:0007669"/>
    <property type="project" value="UniProtKB-UniRule"/>
</dbReference>
<comment type="similarity">
    <text evidence="1 4">Belongs to the universal ribosomal protein uL30 family.</text>
</comment>
<dbReference type="HAMAP" id="MF_01371_A">
    <property type="entry name" value="Ribosomal_uL30_A"/>
    <property type="match status" value="1"/>
</dbReference>
<dbReference type="FunCoup" id="A0A554NF12">
    <property type="interactions" value="142"/>
</dbReference>
<dbReference type="InterPro" id="IPR039699">
    <property type="entry name" value="Ribosomal_uL30"/>
</dbReference>
<dbReference type="InterPro" id="IPR036919">
    <property type="entry name" value="Ribo_uL30_ferredoxin-like_sf"/>
</dbReference>
<dbReference type="AlphaFoldDB" id="A0A554NF12"/>
<proteinExistence type="inferred from homology"/>
<comment type="caution">
    <text evidence="6">The sequence shown here is derived from an EMBL/GenBank/DDBJ whole genome shotgun (WGS) entry which is preliminary data.</text>
</comment>
<dbReference type="GO" id="GO:0000463">
    <property type="term" value="P:maturation of LSU-rRNA from tricistronic rRNA transcript (SSU-rRNA, 5.8S rRNA, LSU-rRNA)"/>
    <property type="evidence" value="ECO:0007669"/>
    <property type="project" value="TreeGrafter"/>
</dbReference>
<evidence type="ECO:0000259" key="5">
    <source>
        <dbReference type="Pfam" id="PF00327"/>
    </source>
</evidence>
<dbReference type="CDD" id="cd01657">
    <property type="entry name" value="Ribosomal_L7_archeal_euk"/>
    <property type="match status" value="1"/>
</dbReference>
<name>A0A554NF12_9EURY</name>
<dbReference type="Gene3D" id="3.30.1390.20">
    <property type="entry name" value="Ribosomal protein L30, ferredoxin-like fold domain"/>
    <property type="match status" value="1"/>
</dbReference>
<dbReference type="NCBIfam" id="TIGR01309">
    <property type="entry name" value="uL30_arch"/>
    <property type="match status" value="1"/>
</dbReference>
<dbReference type="InterPro" id="IPR005997">
    <property type="entry name" value="Ribosomal_uL30_arc"/>
</dbReference>
<evidence type="ECO:0000313" key="6">
    <source>
        <dbReference type="EMBL" id="TSD15971.1"/>
    </source>
</evidence>
<evidence type="ECO:0000313" key="7">
    <source>
        <dbReference type="Proteomes" id="UP000319894"/>
    </source>
</evidence>
<gene>
    <name evidence="4" type="primary">rpl30</name>
    <name evidence="6" type="ORF">DP107_01945</name>
</gene>
<keyword evidence="2 4" id="KW-0689">Ribosomal protein</keyword>
<dbReference type="InterPro" id="IPR035808">
    <property type="entry name" value="Ribosomal_uL30_euk_arc"/>
</dbReference>
<dbReference type="GO" id="GO:0003723">
    <property type="term" value="F:RNA binding"/>
    <property type="evidence" value="ECO:0007669"/>
    <property type="project" value="TreeGrafter"/>
</dbReference>